<dbReference type="VEuPathDB" id="FungiDB:PHYBLDRAFT_115226"/>
<dbReference type="FunFam" id="1.10.10.10:FF:000260">
    <property type="entry name" value="Forkhead transcription factor (Sep1)"/>
    <property type="match status" value="1"/>
</dbReference>
<evidence type="ECO:0000256" key="1">
    <source>
        <dbReference type="ARBA" id="ARBA00004123"/>
    </source>
</evidence>
<dbReference type="GO" id="GO:0000978">
    <property type="term" value="F:RNA polymerase II cis-regulatory region sequence-specific DNA binding"/>
    <property type="evidence" value="ECO:0007669"/>
    <property type="project" value="TreeGrafter"/>
</dbReference>
<feature type="DNA-binding region" description="Fork-head" evidence="6">
    <location>
        <begin position="26"/>
        <end position="121"/>
    </location>
</feature>
<dbReference type="GO" id="GO:0005634">
    <property type="term" value="C:nucleus"/>
    <property type="evidence" value="ECO:0007669"/>
    <property type="project" value="UniProtKB-SubCell"/>
</dbReference>
<reference evidence="9" key="1">
    <citation type="submission" date="2015-06" db="EMBL/GenBank/DDBJ databases">
        <title>Expansion of signal transduction pathways in fungi by whole-genome duplication.</title>
        <authorList>
            <consortium name="DOE Joint Genome Institute"/>
            <person name="Corrochano L.M."/>
            <person name="Kuo A."/>
            <person name="Marcet-Houben M."/>
            <person name="Polaino S."/>
            <person name="Salamov A."/>
            <person name="Villalobos J.M."/>
            <person name="Alvarez M.I."/>
            <person name="Avalos J."/>
            <person name="Benito E.P."/>
            <person name="Benoit I."/>
            <person name="Burger G."/>
            <person name="Camino L.P."/>
            <person name="Canovas D."/>
            <person name="Cerda-Olmedo E."/>
            <person name="Cheng J.-F."/>
            <person name="Dominguez A."/>
            <person name="Elias M."/>
            <person name="Eslava A.P."/>
            <person name="Glaser F."/>
            <person name="Grimwood J."/>
            <person name="Gutierrez G."/>
            <person name="Heitman J."/>
            <person name="Henrissat B."/>
            <person name="Iturriaga E.A."/>
            <person name="Lang B.F."/>
            <person name="Lavin J.L."/>
            <person name="Lee S."/>
            <person name="Li W."/>
            <person name="Lindquist E."/>
            <person name="Lopez-Garcia S."/>
            <person name="Luque E.M."/>
            <person name="Marcos A.T."/>
            <person name="Martin J."/>
            <person name="McCluskey K."/>
            <person name="Medina H.R."/>
            <person name="Miralles-Duran A."/>
            <person name="Miyazaki A."/>
            <person name="Munoz-Torres E."/>
            <person name="Oguiza J.A."/>
            <person name="Ohm R."/>
            <person name="Olmedo M."/>
            <person name="Orejas M."/>
            <person name="Ortiz-Castellanos L."/>
            <person name="Pisabarro A.G."/>
            <person name="Rodriguez-Romero J."/>
            <person name="Ruiz-Herrera J."/>
            <person name="Ruiz-Vazquez R."/>
            <person name="Sanz C."/>
            <person name="Schackwitz W."/>
            <person name="Schmutz J."/>
            <person name="Shahriari M."/>
            <person name="Shelest E."/>
            <person name="Silva-Franco F."/>
            <person name="Soanes D."/>
            <person name="Syed K."/>
            <person name="Tagua V.G."/>
            <person name="Talbot N.J."/>
            <person name="Thon M."/>
            <person name="De vries R.P."/>
            <person name="Wiebenga A."/>
            <person name="Yadav J.S."/>
            <person name="Braun E.L."/>
            <person name="Baker S."/>
            <person name="Garre V."/>
            <person name="Horwitz B."/>
            <person name="Torres-Martinez S."/>
            <person name="Idnurm A."/>
            <person name="Herrera-Estrella A."/>
            <person name="Gabaldon T."/>
            <person name="Grigoriev I.V."/>
        </authorList>
    </citation>
    <scope>NUCLEOTIDE SEQUENCE [LARGE SCALE GENOMIC DNA]</scope>
    <source>
        <strain evidence="9">NRRL 1555(-)</strain>
    </source>
</reference>
<dbReference type="SUPFAM" id="SSF46785">
    <property type="entry name" value="Winged helix' DNA-binding domain"/>
    <property type="match status" value="1"/>
</dbReference>
<evidence type="ECO:0000313" key="9">
    <source>
        <dbReference type="Proteomes" id="UP000077315"/>
    </source>
</evidence>
<dbReference type="EMBL" id="KV440988">
    <property type="protein sequence ID" value="OAD70593.1"/>
    <property type="molecule type" value="Genomic_DNA"/>
</dbReference>
<evidence type="ECO:0000256" key="2">
    <source>
        <dbReference type="ARBA" id="ARBA00023015"/>
    </source>
</evidence>
<keyword evidence="9" id="KW-1185">Reference proteome</keyword>
<keyword evidence="4" id="KW-0804">Transcription</keyword>
<evidence type="ECO:0000256" key="6">
    <source>
        <dbReference type="PROSITE-ProRule" id="PRU00089"/>
    </source>
</evidence>
<proteinExistence type="predicted"/>
<dbReference type="Gene3D" id="1.10.10.10">
    <property type="entry name" value="Winged helix-like DNA-binding domain superfamily/Winged helix DNA-binding domain"/>
    <property type="match status" value="1"/>
</dbReference>
<feature type="domain" description="Fork-head" evidence="7">
    <location>
        <begin position="26"/>
        <end position="121"/>
    </location>
</feature>
<keyword evidence="5 6" id="KW-0539">Nucleus</keyword>
<dbReference type="PROSITE" id="PS00658">
    <property type="entry name" value="FORK_HEAD_2"/>
    <property type="match status" value="1"/>
</dbReference>
<organism evidence="8 9">
    <name type="scientific">Phycomyces blakesleeanus (strain ATCC 8743b / DSM 1359 / FGSC 10004 / NBRC 33097 / NRRL 1555)</name>
    <dbReference type="NCBI Taxonomy" id="763407"/>
    <lineage>
        <taxon>Eukaryota</taxon>
        <taxon>Fungi</taxon>
        <taxon>Fungi incertae sedis</taxon>
        <taxon>Mucoromycota</taxon>
        <taxon>Mucoromycotina</taxon>
        <taxon>Mucoromycetes</taxon>
        <taxon>Mucorales</taxon>
        <taxon>Phycomycetaceae</taxon>
        <taxon>Phycomyces</taxon>
    </lineage>
</organism>
<dbReference type="GO" id="GO:0001228">
    <property type="term" value="F:DNA-binding transcription activator activity, RNA polymerase II-specific"/>
    <property type="evidence" value="ECO:0007669"/>
    <property type="project" value="UniProtKB-ARBA"/>
</dbReference>
<dbReference type="AlphaFoldDB" id="A0A162TXE6"/>
<dbReference type="OrthoDB" id="5954824at2759"/>
<evidence type="ECO:0000313" key="8">
    <source>
        <dbReference type="EMBL" id="OAD70593.1"/>
    </source>
</evidence>
<dbReference type="STRING" id="763407.A0A162TXE6"/>
<accession>A0A162TXE6</accession>
<evidence type="ECO:0000256" key="3">
    <source>
        <dbReference type="ARBA" id="ARBA00023125"/>
    </source>
</evidence>
<dbReference type="InterPro" id="IPR001766">
    <property type="entry name" value="Fork_head_dom"/>
</dbReference>
<protein>
    <submittedName>
        <fullName evidence="8">Fork head transcription factor</fullName>
    </submittedName>
</protein>
<keyword evidence="2" id="KW-0805">Transcription regulation</keyword>
<name>A0A162TXE6_PHYB8</name>
<sequence length="121" mass="13845">MHDSTQTPQALLHLVASWQPVDPQDKPPYSYATLIAHAILSSTNRRLTLSEIYSWITTHYPYYSAGEHGWQNSIRHNLSLNKAFVKLDRTSSKTTLCGKGSFWTIQLGSEKPFIENLVKRR</sequence>
<dbReference type="CDD" id="cd00059">
    <property type="entry name" value="FH_FOX"/>
    <property type="match status" value="1"/>
</dbReference>
<dbReference type="PANTHER" id="PTHR45881:SF1">
    <property type="entry name" value="FORK HEAD PROTEIN HOMOLOG 2"/>
    <property type="match status" value="1"/>
</dbReference>
<comment type="subcellular location">
    <subcellularLocation>
        <location evidence="1 6">Nucleus</location>
    </subcellularLocation>
</comment>
<dbReference type="PANTHER" id="PTHR45881">
    <property type="entry name" value="CHECKPOINT SUPPRESSOR 1-LIKE, ISOFORM A-RELATED"/>
    <property type="match status" value="1"/>
</dbReference>
<gene>
    <name evidence="8" type="ORF">PHYBLDRAFT_115226</name>
</gene>
<dbReference type="PROSITE" id="PS50039">
    <property type="entry name" value="FORK_HEAD_3"/>
    <property type="match status" value="1"/>
</dbReference>
<evidence type="ECO:0000256" key="5">
    <source>
        <dbReference type="ARBA" id="ARBA00023242"/>
    </source>
</evidence>
<keyword evidence="3 6" id="KW-0238">DNA-binding</keyword>
<dbReference type="SMART" id="SM00339">
    <property type="entry name" value="FH"/>
    <property type="match status" value="1"/>
</dbReference>
<dbReference type="PROSITE" id="PS00657">
    <property type="entry name" value="FORK_HEAD_1"/>
    <property type="match status" value="1"/>
</dbReference>
<dbReference type="RefSeq" id="XP_018288633.1">
    <property type="nucleotide sequence ID" value="XM_018428445.1"/>
</dbReference>
<dbReference type="InterPro" id="IPR036388">
    <property type="entry name" value="WH-like_DNA-bd_sf"/>
</dbReference>
<evidence type="ECO:0000256" key="4">
    <source>
        <dbReference type="ARBA" id="ARBA00023163"/>
    </source>
</evidence>
<dbReference type="InParanoid" id="A0A162TXE6"/>
<dbReference type="Pfam" id="PF00250">
    <property type="entry name" value="Forkhead"/>
    <property type="match status" value="1"/>
</dbReference>
<dbReference type="Proteomes" id="UP000077315">
    <property type="component" value="Unassembled WGS sequence"/>
</dbReference>
<evidence type="ECO:0000259" key="7">
    <source>
        <dbReference type="PROSITE" id="PS50039"/>
    </source>
</evidence>
<dbReference type="InterPro" id="IPR030456">
    <property type="entry name" value="TF_fork_head_CS_2"/>
</dbReference>
<feature type="non-terminal residue" evidence="8">
    <location>
        <position position="121"/>
    </location>
</feature>
<dbReference type="PRINTS" id="PR00053">
    <property type="entry name" value="FORKHEAD"/>
</dbReference>
<dbReference type="InterPro" id="IPR018122">
    <property type="entry name" value="TF_fork_head_CS_1"/>
</dbReference>
<dbReference type="InterPro" id="IPR036390">
    <property type="entry name" value="WH_DNA-bd_sf"/>
</dbReference>
<dbReference type="GeneID" id="28989351"/>